<dbReference type="InterPro" id="IPR050161">
    <property type="entry name" value="Siro_Cobalamin_biosynth"/>
</dbReference>
<dbReference type="PROSITE" id="PS00840">
    <property type="entry name" value="SUMT_2"/>
    <property type="match status" value="1"/>
</dbReference>
<reference evidence="10" key="1">
    <citation type="submission" date="2024-06" db="EMBL/GenBank/DDBJ databases">
        <title>Methylostella associata gen. nov., sp. nov., a novel Ancalomicrobiaceae-affiliated facultatively methylotrophic bacteria that feed on methanotrophs of the genus Methylococcus.</title>
        <authorList>
            <person name="Saltykova V."/>
            <person name="Danilova O.V."/>
            <person name="Oshkin I.Y."/>
            <person name="Belova S.E."/>
            <person name="Pimenov N.V."/>
            <person name="Dedysh S.N."/>
        </authorList>
    </citation>
    <scope>NUCLEOTIDE SEQUENCE</scope>
    <source>
        <strain evidence="10">S20</strain>
    </source>
</reference>
<dbReference type="GO" id="GO:0004851">
    <property type="term" value="F:uroporphyrin-III C-methyltransferase activity"/>
    <property type="evidence" value="ECO:0007669"/>
    <property type="project" value="UniProtKB-EC"/>
</dbReference>
<dbReference type="AlphaFoldDB" id="A0AAU7XGI9"/>
<protein>
    <recommendedName>
        <fullName evidence="2">uroporphyrinogen-III C-methyltransferase</fullName>
        <ecNumber evidence="2">2.1.1.107</ecNumber>
    </recommendedName>
</protein>
<keyword evidence="6" id="KW-0627">Porphyrin biosynthesis</keyword>
<evidence type="ECO:0000256" key="7">
    <source>
        <dbReference type="ARBA" id="ARBA00025705"/>
    </source>
</evidence>
<dbReference type="KEGG" id="mflg:ABS361_19970"/>
<organism evidence="10">
    <name type="scientific">Methyloraptor flagellatus</name>
    <dbReference type="NCBI Taxonomy" id="3162530"/>
    <lineage>
        <taxon>Bacteria</taxon>
        <taxon>Pseudomonadati</taxon>
        <taxon>Pseudomonadota</taxon>
        <taxon>Alphaproteobacteria</taxon>
        <taxon>Hyphomicrobiales</taxon>
        <taxon>Ancalomicrobiaceae</taxon>
        <taxon>Methyloraptor</taxon>
    </lineage>
</organism>
<keyword evidence="5" id="KW-0949">S-adenosyl-L-methionine</keyword>
<evidence type="ECO:0000256" key="1">
    <source>
        <dbReference type="ARBA" id="ARBA00005879"/>
    </source>
</evidence>
<dbReference type="NCBIfam" id="TIGR01469">
    <property type="entry name" value="cobA_cysG_Cterm"/>
    <property type="match status" value="1"/>
</dbReference>
<dbReference type="InterPro" id="IPR035996">
    <property type="entry name" value="4pyrrol_Methylase_sf"/>
</dbReference>
<evidence type="ECO:0000259" key="9">
    <source>
        <dbReference type="Pfam" id="PF00590"/>
    </source>
</evidence>
<dbReference type="InterPro" id="IPR014777">
    <property type="entry name" value="4pyrrole_Mease_sub1"/>
</dbReference>
<evidence type="ECO:0000256" key="8">
    <source>
        <dbReference type="RuleBase" id="RU003960"/>
    </source>
</evidence>
<dbReference type="NCBIfam" id="NF004790">
    <property type="entry name" value="PRK06136.1"/>
    <property type="match status" value="1"/>
</dbReference>
<feature type="domain" description="Tetrapyrrole methylase" evidence="9">
    <location>
        <begin position="15"/>
        <end position="225"/>
    </location>
</feature>
<proteinExistence type="inferred from homology"/>
<dbReference type="EC" id="2.1.1.107" evidence="2"/>
<dbReference type="EMBL" id="CP158568">
    <property type="protein sequence ID" value="XBY46960.1"/>
    <property type="molecule type" value="Genomic_DNA"/>
</dbReference>
<comment type="similarity">
    <text evidence="1 8">Belongs to the precorrin methyltransferase family.</text>
</comment>
<keyword evidence="4 8" id="KW-0808">Transferase</keyword>
<evidence type="ECO:0000313" key="10">
    <source>
        <dbReference type="EMBL" id="XBY46960.1"/>
    </source>
</evidence>
<dbReference type="Pfam" id="PF00590">
    <property type="entry name" value="TP_methylase"/>
    <property type="match status" value="1"/>
</dbReference>
<dbReference type="FunFam" id="3.40.1010.10:FF:000001">
    <property type="entry name" value="Siroheme synthase"/>
    <property type="match status" value="1"/>
</dbReference>
<dbReference type="GO" id="GO:0032259">
    <property type="term" value="P:methylation"/>
    <property type="evidence" value="ECO:0007669"/>
    <property type="project" value="UniProtKB-KW"/>
</dbReference>
<dbReference type="CDD" id="cd11642">
    <property type="entry name" value="SUMT"/>
    <property type="match status" value="1"/>
</dbReference>
<dbReference type="Gene3D" id="3.30.950.10">
    <property type="entry name" value="Methyltransferase, Cobalt-precorrin-4 Transmethylase, Domain 2"/>
    <property type="match status" value="1"/>
</dbReference>
<evidence type="ECO:0000256" key="5">
    <source>
        <dbReference type="ARBA" id="ARBA00022691"/>
    </source>
</evidence>
<dbReference type="GO" id="GO:0019354">
    <property type="term" value="P:siroheme biosynthetic process"/>
    <property type="evidence" value="ECO:0007669"/>
    <property type="project" value="InterPro"/>
</dbReference>
<gene>
    <name evidence="10" type="primary">cobA</name>
    <name evidence="10" type="ORF">ABS361_19970</name>
</gene>
<evidence type="ECO:0000256" key="3">
    <source>
        <dbReference type="ARBA" id="ARBA00022603"/>
    </source>
</evidence>
<dbReference type="PANTHER" id="PTHR45790">
    <property type="entry name" value="SIROHEME SYNTHASE-RELATED"/>
    <property type="match status" value="1"/>
</dbReference>
<accession>A0AAU7XGI9</accession>
<sequence length="264" mass="26812">MNAITDRFGAFEPGTVWLVGAGPGDPGLLTLLAVHALQTADVIVYDALVSDDVLALARPEAIREFAGKRGGKPSPKQRDITERLIELARAGHRVLRLKGGDPFVFGRGGEEALGLVAAHVPFKVVPGITAGLGGLAAAGIPATTRDTNQAVILMTGHCATDGSDGIDWAAYARTGAPLILYMAMSNLPKIAPALIAAGTAPDTPVAIVVRASTEAQRTLVTTLATAHDDAIAAGFEAPAIIAIGAIAGLKAALVGAGLDARALP</sequence>
<dbReference type="InterPro" id="IPR000878">
    <property type="entry name" value="4pyrrol_Mease"/>
</dbReference>
<evidence type="ECO:0000256" key="2">
    <source>
        <dbReference type="ARBA" id="ARBA00012162"/>
    </source>
</evidence>
<dbReference type="InterPro" id="IPR003043">
    <property type="entry name" value="Uropor_MeTrfase_CS"/>
</dbReference>
<keyword evidence="3 8" id="KW-0489">Methyltransferase</keyword>
<dbReference type="PANTHER" id="PTHR45790:SF3">
    <property type="entry name" value="S-ADENOSYL-L-METHIONINE-DEPENDENT UROPORPHYRINOGEN III METHYLTRANSFERASE, CHLOROPLASTIC"/>
    <property type="match status" value="1"/>
</dbReference>
<evidence type="ECO:0000256" key="4">
    <source>
        <dbReference type="ARBA" id="ARBA00022679"/>
    </source>
</evidence>
<name>A0AAU7XGI9_9HYPH</name>
<dbReference type="InterPro" id="IPR006366">
    <property type="entry name" value="CobA/CysG_C"/>
</dbReference>
<evidence type="ECO:0000256" key="6">
    <source>
        <dbReference type="ARBA" id="ARBA00023244"/>
    </source>
</evidence>
<dbReference type="InterPro" id="IPR014776">
    <property type="entry name" value="4pyrrole_Mease_sub2"/>
</dbReference>
<dbReference type="Gene3D" id="3.40.1010.10">
    <property type="entry name" value="Cobalt-precorrin-4 Transmethylase, Domain 1"/>
    <property type="match status" value="1"/>
</dbReference>
<comment type="pathway">
    <text evidence="7">Porphyrin-containing compound metabolism; siroheme biosynthesis; precorrin-2 from uroporphyrinogen III: step 1/1.</text>
</comment>
<dbReference type="SUPFAM" id="SSF53790">
    <property type="entry name" value="Tetrapyrrole methylase"/>
    <property type="match status" value="1"/>
</dbReference>